<sequence length="86" mass="9901">MRVMDDAPERTRMCLQRLFVFARYPPGSGVTENYLSTVISASALLFQRQHCHPHRPFPCRIAVYQVQFAGNRINPGNRHMVRKLSG</sequence>
<reference evidence="1 2" key="1">
    <citation type="journal article" date="2012" name="BMC Genomics">
        <title>Whole-genome sequencing and identification of Morganella morganii KT pathogenicity-related genes.</title>
        <authorList>
            <person name="Chen Y.T."/>
            <person name="Peng H.L."/>
            <person name="Shia W.C."/>
            <person name="Hsu F.R."/>
            <person name="Ken C.F."/>
            <person name="Tsao Y.M."/>
            <person name="Chen C.H."/>
            <person name="Liu C.E."/>
            <person name="Hsieh M.F."/>
            <person name="Chen H.C."/>
            <person name="Tang C.Y."/>
            <person name="Ku T.H."/>
        </authorList>
    </citation>
    <scope>NUCLEOTIDE SEQUENCE [LARGE SCALE GENOMIC DNA]</scope>
    <source>
        <strain evidence="1 2">KT</strain>
    </source>
</reference>
<dbReference type="KEGG" id="mmk:MU9_1422"/>
<dbReference type="HOGENOM" id="CLU_2494494_0_0_6"/>
<protein>
    <submittedName>
        <fullName evidence="1">Uncharacterized protein</fullName>
    </submittedName>
</protein>
<proteinExistence type="predicted"/>
<dbReference type="EMBL" id="CP004345">
    <property type="protein sequence ID" value="AGG30468.1"/>
    <property type="molecule type" value="Genomic_DNA"/>
</dbReference>
<evidence type="ECO:0000313" key="1">
    <source>
        <dbReference type="EMBL" id="AGG30468.1"/>
    </source>
</evidence>
<accession>M1SE72</accession>
<name>M1SE72_MORMO</name>
<evidence type="ECO:0000313" key="2">
    <source>
        <dbReference type="Proteomes" id="UP000011834"/>
    </source>
</evidence>
<keyword evidence="2" id="KW-1185">Reference proteome</keyword>
<gene>
    <name evidence="1" type="ORF">MU9_1422</name>
</gene>
<dbReference type="AlphaFoldDB" id="M1SE72"/>
<organism evidence="1 2">
    <name type="scientific">Morganella morganii subsp. morganii KT</name>
    <dbReference type="NCBI Taxonomy" id="1124991"/>
    <lineage>
        <taxon>Bacteria</taxon>
        <taxon>Pseudomonadati</taxon>
        <taxon>Pseudomonadota</taxon>
        <taxon>Gammaproteobacteria</taxon>
        <taxon>Enterobacterales</taxon>
        <taxon>Morganellaceae</taxon>
        <taxon>Morganella</taxon>
    </lineage>
</organism>
<dbReference type="Proteomes" id="UP000011834">
    <property type="component" value="Chromosome"/>
</dbReference>